<feature type="domain" description="tRNA uridine 5-carboxymethylaminomethyl modification enzyme C-terminal subdomain" evidence="5">
    <location>
        <begin position="528"/>
        <end position="599"/>
    </location>
</feature>
<protein>
    <recommendedName>
        <fullName evidence="5">tRNA uridine 5-carboxymethylaminomethyl modification enzyme C-terminal subdomain domain-containing protein</fullName>
    </recommendedName>
</protein>
<comment type="cofactor">
    <cofactor evidence="1">
        <name>FAD</name>
        <dbReference type="ChEBI" id="CHEBI:57692"/>
    </cofactor>
</comment>
<dbReference type="PANTHER" id="PTHR11806">
    <property type="entry name" value="GLUCOSE INHIBITED DIVISION PROTEIN A"/>
    <property type="match status" value="1"/>
</dbReference>
<keyword evidence="7" id="KW-1185">Reference proteome</keyword>
<name>A0AAD5V7G5_9APHY</name>
<sequence>MGGVGKGTLVREVDALDGLCGRVADLSGIQFTMLNRSKGPAVWGPRAQIDRKLYKRHMQDMLHNCNNLEIRSGSVHDLVFDHSTVSSPTEWASVKGIRLDTGEIIDTTQVVICTGTFLSGEIHIGMRRFPAGRMGEGPSVGLSHSLREAGFRIGRLQTGTPARIFKESIDFRKLSEQRGDSRPTPFSFMNTDVANANNQVMCYQTSTTPETHAIVRDNMHLSVHIQETKRGPRYCPSLEAKVTRFPQKDAHTVWLEPEGYDSDLIYPNGLSCSLPEEVQTKLYRSVLGLENAELARPAYGVEYDHIDARELKATLETKRIKQGKSTVLYFIPYGLHLAQPENLGTTGYEEAAAQGVVAGINAGLAALARPPLVVTRADGYVGVMIDDLIVKGAEEPYRMFTSRSEYRMSIRSDNADLRLTEKGDHPPWSHKFEFATYVFSGRLAGVVSDARHSRSVQQSAPTHFTPKPAAHSDLQAWRRFNFGVRGDGVMRSAFDMLRHQGVSPSEVAQAAGLENVDPDILARIAIDGRYDFHLRRQEADVRTFMEDEDLILDPSIDYHLIEGLSSEVKERLTKVRPASIGVAKRMEGMTPTSLVSLLRFAKRAQRPVSQEAVLAS</sequence>
<dbReference type="Proteomes" id="UP001212997">
    <property type="component" value="Unassembled WGS sequence"/>
</dbReference>
<dbReference type="InterPro" id="IPR044920">
    <property type="entry name" value="MnmG_C_subdom_sf"/>
</dbReference>
<dbReference type="Pfam" id="PF01134">
    <property type="entry name" value="GIDA"/>
    <property type="match status" value="1"/>
</dbReference>
<proteinExistence type="inferred from homology"/>
<dbReference type="Gene3D" id="1.10.150.570">
    <property type="entry name" value="GidA associated domain, C-terminal subdomain"/>
    <property type="match status" value="1"/>
</dbReference>
<dbReference type="InterPro" id="IPR049312">
    <property type="entry name" value="GIDA_C_N"/>
</dbReference>
<dbReference type="Pfam" id="PF13932">
    <property type="entry name" value="SAM_GIDA_C"/>
    <property type="match status" value="1"/>
</dbReference>
<dbReference type="EMBL" id="JANAWD010000107">
    <property type="protein sequence ID" value="KAJ3486907.1"/>
    <property type="molecule type" value="Genomic_DNA"/>
</dbReference>
<reference evidence="6" key="1">
    <citation type="submission" date="2022-07" db="EMBL/GenBank/DDBJ databases">
        <title>Genome Sequence of Physisporinus lineatus.</title>
        <authorList>
            <person name="Buettner E."/>
        </authorList>
    </citation>
    <scope>NUCLEOTIDE SEQUENCE</scope>
    <source>
        <strain evidence="6">VT162</strain>
    </source>
</reference>
<dbReference type="AlphaFoldDB" id="A0AAD5V7G5"/>
<evidence type="ECO:0000313" key="7">
    <source>
        <dbReference type="Proteomes" id="UP001212997"/>
    </source>
</evidence>
<dbReference type="InterPro" id="IPR002218">
    <property type="entry name" value="MnmG-rel"/>
</dbReference>
<keyword evidence="3" id="KW-0285">Flavoprotein</keyword>
<comment type="caution">
    <text evidence="6">The sequence shown here is derived from an EMBL/GenBank/DDBJ whole genome shotgun (WGS) entry which is preliminary data.</text>
</comment>
<dbReference type="InterPro" id="IPR047001">
    <property type="entry name" value="MnmG_C_subdom"/>
</dbReference>
<dbReference type="InterPro" id="IPR036188">
    <property type="entry name" value="FAD/NAD-bd_sf"/>
</dbReference>
<dbReference type="GO" id="GO:0050660">
    <property type="term" value="F:flavin adenine dinucleotide binding"/>
    <property type="evidence" value="ECO:0007669"/>
    <property type="project" value="InterPro"/>
</dbReference>
<organism evidence="6 7">
    <name type="scientific">Meripilus lineatus</name>
    <dbReference type="NCBI Taxonomy" id="2056292"/>
    <lineage>
        <taxon>Eukaryota</taxon>
        <taxon>Fungi</taxon>
        <taxon>Dikarya</taxon>
        <taxon>Basidiomycota</taxon>
        <taxon>Agaricomycotina</taxon>
        <taxon>Agaricomycetes</taxon>
        <taxon>Polyporales</taxon>
        <taxon>Meripilaceae</taxon>
        <taxon>Meripilus</taxon>
    </lineage>
</organism>
<dbReference type="InterPro" id="IPR004416">
    <property type="entry name" value="MnmG"/>
</dbReference>
<dbReference type="SMART" id="SM01228">
    <property type="entry name" value="GIDA_assoc_3"/>
    <property type="match status" value="1"/>
</dbReference>
<evidence type="ECO:0000256" key="4">
    <source>
        <dbReference type="ARBA" id="ARBA00022827"/>
    </source>
</evidence>
<dbReference type="PROSITE" id="PS01280">
    <property type="entry name" value="GIDA_1"/>
    <property type="match status" value="1"/>
</dbReference>
<evidence type="ECO:0000313" key="6">
    <source>
        <dbReference type="EMBL" id="KAJ3486907.1"/>
    </source>
</evidence>
<evidence type="ECO:0000256" key="3">
    <source>
        <dbReference type="ARBA" id="ARBA00022630"/>
    </source>
</evidence>
<dbReference type="SUPFAM" id="SSF51905">
    <property type="entry name" value="FAD/NAD(P)-binding domain"/>
    <property type="match status" value="1"/>
</dbReference>
<dbReference type="InterPro" id="IPR040131">
    <property type="entry name" value="MnmG_N"/>
</dbReference>
<evidence type="ECO:0000256" key="2">
    <source>
        <dbReference type="ARBA" id="ARBA00007653"/>
    </source>
</evidence>
<dbReference type="Gene3D" id="3.50.50.60">
    <property type="entry name" value="FAD/NAD(P)-binding domain"/>
    <property type="match status" value="2"/>
</dbReference>
<evidence type="ECO:0000259" key="5">
    <source>
        <dbReference type="SMART" id="SM01228"/>
    </source>
</evidence>
<dbReference type="Pfam" id="PF21680">
    <property type="entry name" value="GIDA_C_1st"/>
    <property type="match status" value="1"/>
</dbReference>
<dbReference type="PANTHER" id="PTHR11806:SF0">
    <property type="entry name" value="PROTEIN MTO1 HOMOLOG, MITOCHONDRIAL"/>
    <property type="match status" value="1"/>
</dbReference>
<dbReference type="NCBIfam" id="TIGR00136">
    <property type="entry name" value="mnmG_gidA"/>
    <property type="match status" value="1"/>
</dbReference>
<dbReference type="GO" id="GO:0030488">
    <property type="term" value="P:tRNA methylation"/>
    <property type="evidence" value="ECO:0007669"/>
    <property type="project" value="TreeGrafter"/>
</dbReference>
<keyword evidence="4" id="KW-0274">FAD</keyword>
<dbReference type="InterPro" id="IPR020595">
    <property type="entry name" value="MnmG-rel_CS"/>
</dbReference>
<dbReference type="InterPro" id="IPR026904">
    <property type="entry name" value="MnmG_C"/>
</dbReference>
<gene>
    <name evidence="6" type="ORF">NLI96_g3909</name>
</gene>
<evidence type="ECO:0000256" key="1">
    <source>
        <dbReference type="ARBA" id="ARBA00001974"/>
    </source>
</evidence>
<dbReference type="GO" id="GO:0002098">
    <property type="term" value="P:tRNA wobble uridine modification"/>
    <property type="evidence" value="ECO:0007669"/>
    <property type="project" value="InterPro"/>
</dbReference>
<comment type="similarity">
    <text evidence="2">Belongs to the MnmG family.</text>
</comment>
<accession>A0AAD5V7G5</accession>